<gene>
    <name evidence="3" type="ORF">ACFQL9_00775</name>
</gene>
<keyword evidence="2" id="KW-1133">Transmembrane helix</keyword>
<name>A0ABD5W6V1_9EURY</name>
<dbReference type="EMBL" id="JBHTAH010000001">
    <property type="protein sequence ID" value="MFC7068160.1"/>
    <property type="molecule type" value="Genomic_DNA"/>
</dbReference>
<proteinExistence type="predicted"/>
<accession>A0ABD5W6V1</accession>
<protein>
    <recommendedName>
        <fullName evidence="5">DUF3278 domain-containing protein</fullName>
    </recommendedName>
</protein>
<feature type="transmembrane region" description="Helical" evidence="2">
    <location>
        <begin position="140"/>
        <end position="163"/>
    </location>
</feature>
<reference evidence="3 4" key="1">
    <citation type="journal article" date="2019" name="Int. J. Syst. Evol. Microbiol.">
        <title>The Global Catalogue of Microorganisms (GCM) 10K type strain sequencing project: providing services to taxonomists for standard genome sequencing and annotation.</title>
        <authorList>
            <consortium name="The Broad Institute Genomics Platform"/>
            <consortium name="The Broad Institute Genome Sequencing Center for Infectious Disease"/>
            <person name="Wu L."/>
            <person name="Ma J."/>
        </authorList>
    </citation>
    <scope>NUCLEOTIDE SEQUENCE [LARGE SCALE GENOMIC DNA]</scope>
    <source>
        <strain evidence="3 4">DT31</strain>
    </source>
</reference>
<feature type="transmembrane region" description="Helical" evidence="2">
    <location>
        <begin position="43"/>
        <end position="64"/>
    </location>
</feature>
<feature type="transmembrane region" description="Helical" evidence="2">
    <location>
        <begin position="21"/>
        <end position="37"/>
    </location>
</feature>
<sequence length="193" mass="20788">MVYRELRAQLRQIYRGQSRRLLRGSAVIAVLTGYAIAEQSIVVALVPPILAVLLVLSTNGVRTARSIKRQTKRIEREFSAEAYGFSDDVIVNVHDSDVGTEEDRRFAVLYVLVLGVYLLFSALSVYAIHAALAGVVAPSAGVLLSLVSTAFYVAIGGVLWTSLRETWSDIRRTGSAEDADGGGEREADASGSG</sequence>
<dbReference type="Proteomes" id="UP001596461">
    <property type="component" value="Unassembled WGS sequence"/>
</dbReference>
<keyword evidence="2" id="KW-0472">Membrane</keyword>
<feature type="compositionally biased region" description="Basic and acidic residues" evidence="1">
    <location>
        <begin position="182"/>
        <end position="193"/>
    </location>
</feature>
<keyword evidence="2" id="KW-0812">Transmembrane</keyword>
<evidence type="ECO:0000313" key="4">
    <source>
        <dbReference type="Proteomes" id="UP001596461"/>
    </source>
</evidence>
<feature type="region of interest" description="Disordered" evidence="1">
    <location>
        <begin position="174"/>
        <end position="193"/>
    </location>
</feature>
<comment type="caution">
    <text evidence="3">The sequence shown here is derived from an EMBL/GenBank/DDBJ whole genome shotgun (WGS) entry which is preliminary data.</text>
</comment>
<evidence type="ECO:0008006" key="5">
    <source>
        <dbReference type="Google" id="ProtNLM"/>
    </source>
</evidence>
<evidence type="ECO:0000256" key="1">
    <source>
        <dbReference type="SAM" id="MobiDB-lite"/>
    </source>
</evidence>
<evidence type="ECO:0000313" key="3">
    <source>
        <dbReference type="EMBL" id="MFC7068160.1"/>
    </source>
</evidence>
<evidence type="ECO:0000256" key="2">
    <source>
        <dbReference type="SAM" id="Phobius"/>
    </source>
</evidence>
<feature type="transmembrane region" description="Helical" evidence="2">
    <location>
        <begin position="107"/>
        <end position="128"/>
    </location>
</feature>
<keyword evidence="4" id="KW-1185">Reference proteome</keyword>
<organism evidence="3 4">
    <name type="scientific">Halobaculum lipolyticum</name>
    <dbReference type="NCBI Taxonomy" id="3032001"/>
    <lineage>
        <taxon>Archaea</taxon>
        <taxon>Methanobacteriati</taxon>
        <taxon>Methanobacteriota</taxon>
        <taxon>Stenosarchaea group</taxon>
        <taxon>Halobacteria</taxon>
        <taxon>Halobacteriales</taxon>
        <taxon>Haloferacaceae</taxon>
        <taxon>Halobaculum</taxon>
    </lineage>
</organism>
<dbReference type="AlphaFoldDB" id="A0ABD5W6V1"/>